<organism evidence="4 5">
    <name type="scientific">Somion occarium</name>
    <dbReference type="NCBI Taxonomy" id="3059160"/>
    <lineage>
        <taxon>Eukaryota</taxon>
        <taxon>Fungi</taxon>
        <taxon>Dikarya</taxon>
        <taxon>Basidiomycota</taxon>
        <taxon>Agaricomycotina</taxon>
        <taxon>Agaricomycetes</taxon>
        <taxon>Polyporales</taxon>
        <taxon>Cerrenaceae</taxon>
        <taxon>Somion</taxon>
    </lineage>
</organism>
<reference evidence="5" key="1">
    <citation type="submission" date="2024-04" db="EMBL/GenBank/DDBJ databases">
        <authorList>
            <person name="Shaw F."/>
            <person name="Minotto A."/>
        </authorList>
    </citation>
    <scope>NUCLEOTIDE SEQUENCE [LARGE SCALE GENOMIC DNA]</scope>
</reference>
<proteinExistence type="predicted"/>
<name>A0ABP1E9T8_9APHY</name>
<evidence type="ECO:0000259" key="3">
    <source>
        <dbReference type="Pfam" id="PF20152"/>
    </source>
</evidence>
<dbReference type="InterPro" id="IPR045339">
    <property type="entry name" value="DUF6534"/>
</dbReference>
<dbReference type="Proteomes" id="UP001497453">
    <property type="component" value="Chromosome 9"/>
</dbReference>
<feature type="transmembrane region" description="Helical" evidence="2">
    <location>
        <begin position="45"/>
        <end position="69"/>
    </location>
</feature>
<feature type="transmembrane region" description="Helical" evidence="2">
    <location>
        <begin position="12"/>
        <end position="33"/>
    </location>
</feature>
<evidence type="ECO:0000313" key="5">
    <source>
        <dbReference type="Proteomes" id="UP001497453"/>
    </source>
</evidence>
<evidence type="ECO:0000256" key="1">
    <source>
        <dbReference type="SAM" id="MobiDB-lite"/>
    </source>
</evidence>
<dbReference type="EMBL" id="OZ037952">
    <property type="protein sequence ID" value="CAL1716680.1"/>
    <property type="molecule type" value="Genomic_DNA"/>
</dbReference>
<evidence type="ECO:0000313" key="4">
    <source>
        <dbReference type="EMBL" id="CAL1716680.1"/>
    </source>
</evidence>
<dbReference type="PANTHER" id="PTHR40465:SF1">
    <property type="entry name" value="DUF6534 DOMAIN-CONTAINING PROTEIN"/>
    <property type="match status" value="1"/>
</dbReference>
<evidence type="ECO:0000256" key="2">
    <source>
        <dbReference type="SAM" id="Phobius"/>
    </source>
</evidence>
<feature type="domain" description="DUF6534" evidence="3">
    <location>
        <begin position="172"/>
        <end position="258"/>
    </location>
</feature>
<feature type="region of interest" description="Disordered" evidence="1">
    <location>
        <begin position="314"/>
        <end position="339"/>
    </location>
</feature>
<feature type="transmembrane region" description="Helical" evidence="2">
    <location>
        <begin position="89"/>
        <end position="109"/>
    </location>
</feature>
<keyword evidence="5" id="KW-1185">Reference proteome</keyword>
<accession>A0ABP1E9T8</accession>
<keyword evidence="2" id="KW-0812">Transmembrane</keyword>
<keyword evidence="2" id="KW-0472">Membrane</keyword>
<feature type="transmembrane region" description="Helical" evidence="2">
    <location>
        <begin position="208"/>
        <end position="228"/>
    </location>
</feature>
<protein>
    <recommendedName>
        <fullName evidence="3">DUF6534 domain-containing protein</fullName>
    </recommendedName>
</protein>
<feature type="transmembrane region" description="Helical" evidence="2">
    <location>
        <begin position="121"/>
        <end position="145"/>
    </location>
</feature>
<gene>
    <name evidence="4" type="ORF">GFSPODELE1_LOCUS10869</name>
</gene>
<dbReference type="PANTHER" id="PTHR40465">
    <property type="entry name" value="CHROMOSOME 1, WHOLE GENOME SHOTGUN SEQUENCE"/>
    <property type="match status" value="1"/>
</dbReference>
<keyword evidence="2" id="KW-1133">Transmembrane helix</keyword>
<feature type="transmembrane region" description="Helical" evidence="2">
    <location>
        <begin position="234"/>
        <end position="254"/>
    </location>
</feature>
<dbReference type="Pfam" id="PF20152">
    <property type="entry name" value="DUF6534"/>
    <property type="match status" value="1"/>
</dbReference>
<sequence>MATFDDSMGALLVGQMVATFLYGLSTLQTYVYFTKFPRDKRELKIWVGLTWIIDTVNIALVCHGLYTLLFGHAMPNKDNPITDRGKRSFDISAGLNVLVAILVQCFFVKRIFQLCDQQMKYWVLAVLSVLVLTHFALGSAAVVRVIEALSVSEAKPLNTLSLSAIVPYTLAAVVSDTAISIALVLLLRTKRSGFESLNSILDRAINFALTRCVLVSIVAIARLITFVVVPQTLWFLAADFGMGKIYANSLLAMLNARRAQPTYTVEQGSGSSGETAVFSTVLELSSPRADSPTTSRFLPTFSLRRVSSMRDFERQDGSDKVANDSNAHYIPTLPVSSST</sequence>
<feature type="transmembrane region" description="Helical" evidence="2">
    <location>
        <begin position="165"/>
        <end position="187"/>
    </location>
</feature>